<evidence type="ECO:0000256" key="1">
    <source>
        <dbReference type="ARBA" id="ARBA00005187"/>
    </source>
</evidence>
<dbReference type="InterPro" id="IPR033738">
    <property type="entry name" value="AsnB_N"/>
</dbReference>
<keyword evidence="4 10" id="KW-0547">Nucleotide-binding</keyword>
<dbReference type="Gene3D" id="3.60.20.10">
    <property type="entry name" value="Glutamine Phosphoribosylpyrophosphate, subunit 1, domain 1"/>
    <property type="match status" value="1"/>
</dbReference>
<dbReference type="EMBL" id="VLXZ01000007">
    <property type="protein sequence ID" value="TSB46130.1"/>
    <property type="molecule type" value="Genomic_DNA"/>
</dbReference>
<dbReference type="InterPro" id="IPR001962">
    <property type="entry name" value="Asn_synthase"/>
</dbReference>
<sequence>MCGFIGEMISSNTTFIEQNKWEQALEAIHHRGPDSTGTYMNDFVSFGFKRLSIIDIEHGQQPLSYQDKYHIIFNGEIYNYKELRQSLIEAGYTFETHTDTEVIVALYAQKGQDCVKELRGMFGFMIWDDEKQELFAARDQFGIKPFYYVETKERLVAASEMKSLRILDSYAGVSEEAIQHYLTYQYVPEPLTLSQAVKKLEPGHTLTKKPNQPAVIKPYFTKTFNQGSKSVDVYAKQVINVLKDSVAKHMRSDVPVGAFLSSGIDSTTIVALAKEHNPGLKTFTVGFDQEGFSEVDIACDSAAKLNVENIHKHISPEEFTRELPKIIWHMDDPVADPAAVPLYFVAKEASKHVKVVLSGEGADELFGGYNIYREPMALKYFNSWPAQAKRMMNKLAVGLPEGVRGRNFLIRGTTPIEERYIGNAKIFTEQEKKQVLKLYQDNYSYTNLTKKLYQEALAYPDSTKMQYIDLHTWLPGDILVKADRMTMAHSLELRVPFLDKEVFEVARHIPESAKLANGTTKYVLREAIKDVVPDSILNRKKLGFPVPIRHWLKDELYDWAKDILTINKASTEIFDQKQALALLEEHATGKRDNSRKLWTIICFLIWHSLYIQNLGSSEKAIQEIAELQRRTS</sequence>
<dbReference type="InterPro" id="IPR006426">
    <property type="entry name" value="Asn_synth_AEB"/>
</dbReference>
<keyword evidence="14" id="KW-1185">Reference proteome</keyword>
<evidence type="ECO:0000256" key="3">
    <source>
        <dbReference type="ARBA" id="ARBA00012737"/>
    </source>
</evidence>
<evidence type="ECO:0000256" key="10">
    <source>
        <dbReference type="PIRSR" id="PIRSR001589-2"/>
    </source>
</evidence>
<comment type="pathway">
    <text evidence="1">Amino-acid biosynthesis; L-asparagine biosynthesis; L-asparagine from L-aspartate (L-Gln route): step 1/1.</text>
</comment>
<dbReference type="CDD" id="cd01991">
    <property type="entry name" value="Asn_synthase_B_C"/>
    <property type="match status" value="1"/>
</dbReference>
<organism evidence="13 14">
    <name type="scientific">Alkalicoccobacillus porphyridii</name>
    <dbReference type="NCBI Taxonomy" id="2597270"/>
    <lineage>
        <taxon>Bacteria</taxon>
        <taxon>Bacillati</taxon>
        <taxon>Bacillota</taxon>
        <taxon>Bacilli</taxon>
        <taxon>Bacillales</taxon>
        <taxon>Bacillaceae</taxon>
        <taxon>Alkalicoccobacillus</taxon>
    </lineage>
</organism>
<dbReference type="AlphaFoldDB" id="A0A553ZXF2"/>
<dbReference type="SUPFAM" id="SSF56235">
    <property type="entry name" value="N-terminal nucleophile aminohydrolases (Ntn hydrolases)"/>
    <property type="match status" value="1"/>
</dbReference>
<feature type="binding site" evidence="10">
    <location>
        <position position="99"/>
    </location>
    <ligand>
        <name>L-glutamine</name>
        <dbReference type="ChEBI" id="CHEBI:58359"/>
    </ligand>
</feature>
<evidence type="ECO:0000256" key="9">
    <source>
        <dbReference type="PIRSR" id="PIRSR001589-1"/>
    </source>
</evidence>
<dbReference type="RefSeq" id="WP_143849024.1">
    <property type="nucleotide sequence ID" value="NZ_VLXZ01000007.1"/>
</dbReference>
<proteinExistence type="inferred from homology"/>
<keyword evidence="9" id="KW-0028">Amino-acid biosynthesis</keyword>
<dbReference type="PROSITE" id="PS51278">
    <property type="entry name" value="GATASE_TYPE_2"/>
    <property type="match status" value="1"/>
</dbReference>
<dbReference type="GO" id="GO:0006529">
    <property type="term" value="P:asparagine biosynthetic process"/>
    <property type="evidence" value="ECO:0007669"/>
    <property type="project" value="UniProtKB-KW"/>
</dbReference>
<dbReference type="PANTHER" id="PTHR43284">
    <property type="entry name" value="ASPARAGINE SYNTHETASE (GLUTAMINE-HYDROLYZING)"/>
    <property type="match status" value="1"/>
</dbReference>
<dbReference type="InterPro" id="IPR014729">
    <property type="entry name" value="Rossmann-like_a/b/a_fold"/>
</dbReference>
<evidence type="ECO:0000256" key="8">
    <source>
        <dbReference type="ARBA" id="ARBA00048741"/>
    </source>
</evidence>
<evidence type="ECO:0000256" key="4">
    <source>
        <dbReference type="ARBA" id="ARBA00022741"/>
    </source>
</evidence>
<keyword evidence="6 9" id="KW-0061">Asparagine biosynthesis</keyword>
<dbReference type="NCBIfam" id="TIGR01536">
    <property type="entry name" value="asn_synth_AEB"/>
    <property type="match status" value="1"/>
</dbReference>
<feature type="binding site" evidence="10">
    <location>
        <position position="285"/>
    </location>
    <ligand>
        <name>ATP</name>
        <dbReference type="ChEBI" id="CHEBI:30616"/>
    </ligand>
</feature>
<comment type="caution">
    <text evidence="13">The sequence shown here is derived from an EMBL/GenBank/DDBJ whole genome shotgun (WGS) entry which is preliminary data.</text>
</comment>
<evidence type="ECO:0000256" key="5">
    <source>
        <dbReference type="ARBA" id="ARBA00022840"/>
    </source>
</evidence>
<dbReference type="Proteomes" id="UP000318521">
    <property type="component" value="Unassembled WGS sequence"/>
</dbReference>
<evidence type="ECO:0000313" key="14">
    <source>
        <dbReference type="Proteomes" id="UP000318521"/>
    </source>
</evidence>
<keyword evidence="7 9" id="KW-0315">Glutamine amidotransferase</keyword>
<dbReference type="CDD" id="cd00712">
    <property type="entry name" value="AsnB"/>
    <property type="match status" value="1"/>
</dbReference>
<evidence type="ECO:0000313" key="13">
    <source>
        <dbReference type="EMBL" id="TSB46130.1"/>
    </source>
</evidence>
<comment type="catalytic activity">
    <reaction evidence="8">
        <text>L-aspartate + L-glutamine + ATP + H2O = L-asparagine + L-glutamate + AMP + diphosphate + H(+)</text>
        <dbReference type="Rhea" id="RHEA:12228"/>
        <dbReference type="ChEBI" id="CHEBI:15377"/>
        <dbReference type="ChEBI" id="CHEBI:15378"/>
        <dbReference type="ChEBI" id="CHEBI:29985"/>
        <dbReference type="ChEBI" id="CHEBI:29991"/>
        <dbReference type="ChEBI" id="CHEBI:30616"/>
        <dbReference type="ChEBI" id="CHEBI:33019"/>
        <dbReference type="ChEBI" id="CHEBI:58048"/>
        <dbReference type="ChEBI" id="CHEBI:58359"/>
        <dbReference type="ChEBI" id="CHEBI:456215"/>
        <dbReference type="EC" id="6.3.5.4"/>
    </reaction>
</comment>
<dbReference type="Gene3D" id="3.40.50.620">
    <property type="entry name" value="HUPs"/>
    <property type="match status" value="1"/>
</dbReference>
<comment type="similarity">
    <text evidence="2">Belongs to the asparagine synthetase family.</text>
</comment>
<evidence type="ECO:0000256" key="2">
    <source>
        <dbReference type="ARBA" id="ARBA00005752"/>
    </source>
</evidence>
<accession>A0A553ZXF2</accession>
<evidence type="ECO:0000256" key="7">
    <source>
        <dbReference type="ARBA" id="ARBA00022962"/>
    </source>
</evidence>
<feature type="domain" description="Glutamine amidotransferase type-2" evidence="12">
    <location>
        <begin position="2"/>
        <end position="211"/>
    </location>
</feature>
<dbReference type="PANTHER" id="PTHR43284:SF1">
    <property type="entry name" value="ASPARAGINE SYNTHETASE"/>
    <property type="match status" value="1"/>
</dbReference>
<dbReference type="InterPro" id="IPR051786">
    <property type="entry name" value="ASN_synthetase/amidase"/>
</dbReference>
<name>A0A553ZXF2_9BACI</name>
<dbReference type="Pfam" id="PF00733">
    <property type="entry name" value="Asn_synthase"/>
    <property type="match status" value="1"/>
</dbReference>
<dbReference type="GO" id="GO:0004066">
    <property type="term" value="F:asparagine synthase (glutamine-hydrolyzing) activity"/>
    <property type="evidence" value="ECO:0007669"/>
    <property type="project" value="UniProtKB-EC"/>
</dbReference>
<feature type="active site" description="For GATase activity" evidence="9">
    <location>
        <position position="2"/>
    </location>
</feature>
<dbReference type="InterPro" id="IPR029055">
    <property type="entry name" value="Ntn_hydrolases_N"/>
</dbReference>
<reference evidence="13 14" key="1">
    <citation type="submission" date="2019-07" db="EMBL/GenBank/DDBJ databases">
        <authorList>
            <person name="Park Y.J."/>
            <person name="Jeong S.E."/>
            <person name="Jung H.S."/>
        </authorList>
    </citation>
    <scope>NUCLEOTIDE SEQUENCE [LARGE SCALE GENOMIC DNA]</scope>
    <source>
        <strain evidence="14">P16(2019)</strain>
    </source>
</reference>
<dbReference type="GO" id="GO:0005829">
    <property type="term" value="C:cytosol"/>
    <property type="evidence" value="ECO:0007669"/>
    <property type="project" value="TreeGrafter"/>
</dbReference>
<keyword evidence="13" id="KW-0436">Ligase</keyword>
<dbReference type="OrthoDB" id="9763290at2"/>
<evidence type="ECO:0000256" key="6">
    <source>
        <dbReference type="ARBA" id="ARBA00022888"/>
    </source>
</evidence>
<dbReference type="InterPro" id="IPR017932">
    <property type="entry name" value="GATase_2_dom"/>
</dbReference>
<evidence type="ECO:0000256" key="11">
    <source>
        <dbReference type="PIRSR" id="PIRSR001589-3"/>
    </source>
</evidence>
<dbReference type="GO" id="GO:0005524">
    <property type="term" value="F:ATP binding"/>
    <property type="evidence" value="ECO:0007669"/>
    <property type="project" value="UniProtKB-KW"/>
</dbReference>
<evidence type="ECO:0000259" key="12">
    <source>
        <dbReference type="PROSITE" id="PS51278"/>
    </source>
</evidence>
<dbReference type="EC" id="6.3.5.4" evidence="3"/>
<dbReference type="PIRSF" id="PIRSF001589">
    <property type="entry name" value="Asn_synthetase_glu-h"/>
    <property type="match status" value="1"/>
</dbReference>
<gene>
    <name evidence="13" type="primary">asnB</name>
    <name evidence="13" type="ORF">FN960_12250</name>
</gene>
<dbReference type="SUPFAM" id="SSF52402">
    <property type="entry name" value="Adenine nucleotide alpha hydrolases-like"/>
    <property type="match status" value="1"/>
</dbReference>
<feature type="site" description="Important for beta-aspartyl-AMP intermediate formation" evidence="11">
    <location>
        <position position="360"/>
    </location>
</feature>
<dbReference type="Pfam" id="PF13537">
    <property type="entry name" value="GATase_7"/>
    <property type="match status" value="1"/>
</dbReference>
<protein>
    <recommendedName>
        <fullName evidence="3">asparagine synthase (glutamine-hydrolyzing)</fullName>
        <ecNumber evidence="3">6.3.5.4</ecNumber>
    </recommendedName>
</protein>
<feature type="binding site" evidence="10">
    <location>
        <begin position="358"/>
        <end position="359"/>
    </location>
    <ligand>
        <name>ATP</name>
        <dbReference type="ChEBI" id="CHEBI:30616"/>
    </ligand>
</feature>
<keyword evidence="5 10" id="KW-0067">ATP-binding</keyword>